<dbReference type="Proteomes" id="UP000218944">
    <property type="component" value="Unassembled WGS sequence"/>
</dbReference>
<protein>
    <submittedName>
        <fullName evidence="2">IS5/IS1182 family transposase</fullName>
    </submittedName>
</protein>
<feature type="compositionally biased region" description="Basic and acidic residues" evidence="1">
    <location>
        <begin position="27"/>
        <end position="47"/>
    </location>
</feature>
<dbReference type="EMBL" id="NSJV01000060">
    <property type="protein sequence ID" value="PAU50346.1"/>
    <property type="molecule type" value="Genomic_DNA"/>
</dbReference>
<name>A0A2A2DFU8_9ACTN</name>
<dbReference type="AlphaFoldDB" id="A0A2A2DFU8"/>
<evidence type="ECO:0000313" key="2">
    <source>
        <dbReference type="EMBL" id="PAU50346.1"/>
    </source>
</evidence>
<accession>A0A2A2DFU8</accession>
<keyword evidence="3" id="KW-1185">Reference proteome</keyword>
<feature type="region of interest" description="Disordered" evidence="1">
    <location>
        <begin position="1"/>
        <end position="47"/>
    </location>
</feature>
<organism evidence="2 3">
    <name type="scientific">Streptomyces albireticuli</name>
    <dbReference type="NCBI Taxonomy" id="1940"/>
    <lineage>
        <taxon>Bacteria</taxon>
        <taxon>Bacillati</taxon>
        <taxon>Actinomycetota</taxon>
        <taxon>Actinomycetes</taxon>
        <taxon>Kitasatosporales</taxon>
        <taxon>Streptomycetaceae</taxon>
        <taxon>Streptomyces</taxon>
    </lineage>
</organism>
<feature type="non-terminal residue" evidence="2">
    <location>
        <position position="1"/>
    </location>
</feature>
<reference evidence="2 3" key="1">
    <citation type="submission" date="2017-08" db="EMBL/GenBank/DDBJ databases">
        <title>Genome sequence of Streptomyces albireticuli NRRL B-1670.</title>
        <authorList>
            <person name="Graham D.E."/>
            <person name="Mahan K.M."/>
            <person name="Klingeman D.M."/>
            <person name="Hettich R.L."/>
            <person name="Parry R.J."/>
            <person name="Spain J.C."/>
        </authorList>
    </citation>
    <scope>NUCLEOTIDE SEQUENCE [LARGE SCALE GENOMIC DNA]</scope>
    <source>
        <strain evidence="2 3">NRRL B-1670</strain>
    </source>
</reference>
<sequence length="47" mass="5348">KAVIPVPAGQQAHRKRRGSHDGQPPAFDREADKQHNTAERRINHLKQ</sequence>
<evidence type="ECO:0000313" key="3">
    <source>
        <dbReference type="Proteomes" id="UP000218944"/>
    </source>
</evidence>
<evidence type="ECO:0000256" key="1">
    <source>
        <dbReference type="SAM" id="MobiDB-lite"/>
    </source>
</evidence>
<proteinExistence type="predicted"/>
<comment type="caution">
    <text evidence="2">The sequence shown here is derived from an EMBL/GenBank/DDBJ whole genome shotgun (WGS) entry which is preliminary data.</text>
</comment>
<gene>
    <name evidence="2" type="ORF">CK936_03050</name>
</gene>